<evidence type="ECO:0000313" key="2">
    <source>
        <dbReference type="Proteomes" id="UP000003861"/>
    </source>
</evidence>
<dbReference type="EMBL" id="AFNT02000003">
    <property type="protein sequence ID" value="ERJ07388.1"/>
    <property type="molecule type" value="Genomic_DNA"/>
</dbReference>
<name>U2E594_9EURY</name>
<reference evidence="1 2" key="2">
    <citation type="journal article" date="2013" name="PLoS ONE">
        <title>INDIGO - INtegrated Data Warehouse of MIcrobial GenOmes with Examples from the Red Sea Extremophiles.</title>
        <authorList>
            <person name="Alam I."/>
            <person name="Antunes A."/>
            <person name="Kamau A.A."/>
            <person name="Ba Alawi W."/>
            <person name="Kalkatawi M."/>
            <person name="Stingl U."/>
            <person name="Bajic V.B."/>
        </authorList>
    </citation>
    <scope>NUCLEOTIDE SEQUENCE [LARGE SCALE GENOMIC DNA]</scope>
    <source>
        <strain evidence="1 2">SARL4B</strain>
    </source>
</reference>
<sequence length="185" mass="19717">MTTGPHTKLEALSRRRVLTAGGISLVSVLSGCSESADTSTESDTTMRYTAVRESEVYLGPNISSDLPSYVTVVDDATAADVAIVASDTTITGETVVDWLVDGLPTGVYGEPAISRFMELLREGGGTDRFDGSYLSAGNEPHDIAVFAPEGDELHSYTGKIGEEPTLVRVLDGVVEWLMDNSYSDM</sequence>
<evidence type="ECO:0000313" key="1">
    <source>
        <dbReference type="EMBL" id="ERJ07388.1"/>
    </source>
</evidence>
<reference evidence="1 2" key="1">
    <citation type="journal article" date="2011" name="J. Bacteriol.">
        <title>Genome sequence of Halorhabdus tiamatea, the first archaeon isolated from a deep-sea anoxic brine lake.</title>
        <authorList>
            <person name="Antunes A."/>
            <person name="Alam I."/>
            <person name="Bajic V.B."/>
            <person name="Stingl U."/>
        </authorList>
    </citation>
    <scope>NUCLEOTIDE SEQUENCE [LARGE SCALE GENOMIC DNA]</scope>
    <source>
        <strain evidence="1 2">SARL4B</strain>
    </source>
</reference>
<organism evidence="1 2">
    <name type="scientific">Halorhabdus tiamatea SARL4B</name>
    <dbReference type="NCBI Taxonomy" id="1033806"/>
    <lineage>
        <taxon>Archaea</taxon>
        <taxon>Methanobacteriati</taxon>
        <taxon>Methanobacteriota</taxon>
        <taxon>Stenosarchaea group</taxon>
        <taxon>Halobacteria</taxon>
        <taxon>Halobacteriales</taxon>
        <taxon>Haloarculaceae</taxon>
        <taxon>Halorhabdus</taxon>
    </lineage>
</organism>
<accession>U2E594</accession>
<dbReference type="Proteomes" id="UP000003861">
    <property type="component" value="Unassembled WGS sequence"/>
</dbReference>
<dbReference type="AlphaFoldDB" id="U2E594"/>
<proteinExistence type="predicted"/>
<comment type="caution">
    <text evidence="1">The sequence shown here is derived from an EMBL/GenBank/DDBJ whole genome shotgun (WGS) entry which is preliminary data.</text>
</comment>
<protein>
    <submittedName>
        <fullName evidence="1">Uncharacterized protein</fullName>
    </submittedName>
</protein>
<gene>
    <name evidence="1" type="ORF">HLRTI_000430</name>
</gene>